<dbReference type="AlphaFoldDB" id="A0A542XD99"/>
<dbReference type="SUPFAM" id="SSF50346">
    <property type="entry name" value="PRC-barrel domain"/>
    <property type="match status" value="1"/>
</dbReference>
<dbReference type="GO" id="GO:0042274">
    <property type="term" value="P:ribosomal small subunit biogenesis"/>
    <property type="evidence" value="ECO:0007669"/>
    <property type="project" value="UniProtKB-UniRule"/>
</dbReference>
<dbReference type="InterPro" id="IPR002676">
    <property type="entry name" value="RimM_N"/>
</dbReference>
<evidence type="ECO:0000256" key="1">
    <source>
        <dbReference type="ARBA" id="ARBA00022490"/>
    </source>
</evidence>
<dbReference type="OrthoDB" id="5381335at2"/>
<evidence type="ECO:0000256" key="5">
    <source>
        <dbReference type="HAMAP-Rule" id="MF_00014"/>
    </source>
</evidence>
<dbReference type="Gene3D" id="2.30.30.240">
    <property type="entry name" value="PRC-barrel domain"/>
    <property type="match status" value="1"/>
</dbReference>
<evidence type="ECO:0000256" key="2">
    <source>
        <dbReference type="ARBA" id="ARBA00022517"/>
    </source>
</evidence>
<dbReference type="Pfam" id="PF01782">
    <property type="entry name" value="RimM"/>
    <property type="match status" value="1"/>
</dbReference>
<dbReference type="GO" id="GO:0043022">
    <property type="term" value="F:ribosome binding"/>
    <property type="evidence" value="ECO:0007669"/>
    <property type="project" value="InterPro"/>
</dbReference>
<feature type="domain" description="RimM N-terminal" evidence="6">
    <location>
        <begin position="5"/>
        <end position="84"/>
    </location>
</feature>
<keyword evidence="4 5" id="KW-0143">Chaperone</keyword>
<organism evidence="8 9">
    <name type="scientific">Barrientosiimonas humi</name>
    <dbReference type="NCBI Taxonomy" id="999931"/>
    <lineage>
        <taxon>Bacteria</taxon>
        <taxon>Bacillati</taxon>
        <taxon>Actinomycetota</taxon>
        <taxon>Actinomycetes</taxon>
        <taxon>Micrococcales</taxon>
        <taxon>Dermacoccaceae</taxon>
        <taxon>Barrientosiimonas</taxon>
    </lineage>
</organism>
<feature type="domain" description="Ribosome maturation factor RimM PRC barrel" evidence="7">
    <location>
        <begin position="98"/>
        <end position="165"/>
    </location>
</feature>
<protein>
    <recommendedName>
        <fullName evidence="5">Ribosome maturation factor RimM</fullName>
    </recommendedName>
</protein>
<dbReference type="InterPro" id="IPR056792">
    <property type="entry name" value="PRC_RimM"/>
</dbReference>
<evidence type="ECO:0000313" key="9">
    <source>
        <dbReference type="Proteomes" id="UP000318336"/>
    </source>
</evidence>
<name>A0A542XD99_9MICO</name>
<gene>
    <name evidence="5" type="primary">rimM</name>
    <name evidence="8" type="ORF">FB554_1877</name>
</gene>
<keyword evidence="9" id="KW-1185">Reference proteome</keyword>
<comment type="subcellular location">
    <subcellularLocation>
        <location evidence="5">Cytoplasm</location>
    </subcellularLocation>
</comment>
<dbReference type="InterPro" id="IPR036976">
    <property type="entry name" value="RimM_N_sf"/>
</dbReference>
<proteinExistence type="inferred from homology"/>
<dbReference type="PANTHER" id="PTHR33692">
    <property type="entry name" value="RIBOSOME MATURATION FACTOR RIMM"/>
    <property type="match status" value="1"/>
</dbReference>
<reference evidence="8 9" key="1">
    <citation type="submission" date="2019-06" db="EMBL/GenBank/DDBJ databases">
        <title>Sequencing the genomes of 1000 actinobacteria strains.</title>
        <authorList>
            <person name="Klenk H.-P."/>
        </authorList>
    </citation>
    <scope>NUCLEOTIDE SEQUENCE [LARGE SCALE GENOMIC DNA]</scope>
    <source>
        <strain evidence="8 9">DSM 24617</strain>
    </source>
</reference>
<sequence length="170" mass="18164">MTDVVVARIGKAHGLKGEVTVQLHTDAPQERFVPGAAFVTEPPERGPLTLRSARVHNGIQLLAFEEAPDRTAAEQLRGTRLLAASTEPEEDEDGWYADDLVGLSVVDTGGAEIGRVAALHTRPAQDLLEIEKADGGRAYVPFVAEMVPEVDLEGGRVVLDPPPGLLDLES</sequence>
<dbReference type="InterPro" id="IPR009000">
    <property type="entry name" value="Transl_B-barrel_sf"/>
</dbReference>
<dbReference type="InterPro" id="IPR011961">
    <property type="entry name" value="RimM"/>
</dbReference>
<dbReference type="Proteomes" id="UP000318336">
    <property type="component" value="Unassembled WGS sequence"/>
</dbReference>
<dbReference type="Pfam" id="PF24986">
    <property type="entry name" value="PRC_RimM"/>
    <property type="match status" value="1"/>
</dbReference>
<accession>A0A542XD99</accession>
<evidence type="ECO:0000259" key="7">
    <source>
        <dbReference type="Pfam" id="PF24986"/>
    </source>
</evidence>
<dbReference type="SUPFAM" id="SSF50447">
    <property type="entry name" value="Translation proteins"/>
    <property type="match status" value="1"/>
</dbReference>
<keyword evidence="3 5" id="KW-0698">rRNA processing</keyword>
<comment type="caution">
    <text evidence="8">The sequence shown here is derived from an EMBL/GenBank/DDBJ whole genome shotgun (WGS) entry which is preliminary data.</text>
</comment>
<dbReference type="HAMAP" id="MF_00014">
    <property type="entry name" value="Ribosome_mat_RimM"/>
    <property type="match status" value="1"/>
</dbReference>
<dbReference type="GO" id="GO:0006364">
    <property type="term" value="P:rRNA processing"/>
    <property type="evidence" value="ECO:0007669"/>
    <property type="project" value="UniProtKB-UniRule"/>
</dbReference>
<evidence type="ECO:0000256" key="4">
    <source>
        <dbReference type="ARBA" id="ARBA00023186"/>
    </source>
</evidence>
<dbReference type="RefSeq" id="WP_142005705.1">
    <property type="nucleotide sequence ID" value="NZ_CAJTBP010000001.1"/>
</dbReference>
<keyword evidence="2 5" id="KW-0690">Ribosome biogenesis</keyword>
<dbReference type="Gene3D" id="2.40.30.60">
    <property type="entry name" value="RimM"/>
    <property type="match status" value="1"/>
</dbReference>
<dbReference type="PANTHER" id="PTHR33692:SF1">
    <property type="entry name" value="RIBOSOME MATURATION FACTOR RIMM"/>
    <property type="match status" value="1"/>
</dbReference>
<keyword evidence="1 5" id="KW-0963">Cytoplasm</keyword>
<dbReference type="GO" id="GO:0005840">
    <property type="term" value="C:ribosome"/>
    <property type="evidence" value="ECO:0007669"/>
    <property type="project" value="InterPro"/>
</dbReference>
<evidence type="ECO:0000259" key="6">
    <source>
        <dbReference type="Pfam" id="PF01782"/>
    </source>
</evidence>
<dbReference type="EMBL" id="VFOK01000001">
    <property type="protein sequence ID" value="TQL33726.1"/>
    <property type="molecule type" value="Genomic_DNA"/>
</dbReference>
<dbReference type="InterPro" id="IPR011033">
    <property type="entry name" value="PRC_barrel-like_sf"/>
</dbReference>
<comment type="function">
    <text evidence="5">An accessory protein needed during the final step in the assembly of 30S ribosomal subunit, possibly for assembly of the head region. Essential for efficient processing of 16S rRNA. May be needed both before and after RbfA during the maturation of 16S rRNA. It has affinity for free ribosomal 30S subunits but not for 70S ribosomes.</text>
</comment>
<dbReference type="NCBIfam" id="TIGR02273">
    <property type="entry name" value="16S_RimM"/>
    <property type="match status" value="1"/>
</dbReference>
<comment type="domain">
    <text evidence="5">The PRC barrel domain binds ribosomal protein uS19.</text>
</comment>
<comment type="subunit">
    <text evidence="5">Binds ribosomal protein uS19.</text>
</comment>
<evidence type="ECO:0000256" key="3">
    <source>
        <dbReference type="ARBA" id="ARBA00022552"/>
    </source>
</evidence>
<comment type="similarity">
    <text evidence="5">Belongs to the RimM family.</text>
</comment>
<evidence type="ECO:0000313" key="8">
    <source>
        <dbReference type="EMBL" id="TQL33726.1"/>
    </source>
</evidence>
<dbReference type="GO" id="GO:0005737">
    <property type="term" value="C:cytoplasm"/>
    <property type="evidence" value="ECO:0007669"/>
    <property type="project" value="UniProtKB-SubCell"/>
</dbReference>